<gene>
    <name evidence="1" type="ORF">Rain11_1233</name>
</gene>
<dbReference type="AlphaFoldDB" id="A0A2N3IHP6"/>
<comment type="caution">
    <text evidence="1">The sequence shown here is derived from an EMBL/GenBank/DDBJ whole genome shotgun (WGS) entry which is preliminary data.</text>
</comment>
<dbReference type="RefSeq" id="WP_101358500.1">
    <property type="nucleotide sequence ID" value="NZ_NKXO01000016.1"/>
</dbReference>
<sequence>MIKTLQYIQTPWGYFELDIHSDLERAIVEDIEWQEGLFFGKPRYGHPEGKIIAHIYEVLANVDNLRWKISETDYHKLRLIALIHDTFKHKVDESKPRIGANHHAFIARQFAEKYVWDKATLDIIELHDEAYHAWREEYFCKNSFKAQERLQKLLERLGENLQLFYLFFVCDTQTGDKNQESLRWFEQKTGIERVDAKVF</sequence>
<evidence type="ECO:0008006" key="3">
    <source>
        <dbReference type="Google" id="ProtNLM"/>
    </source>
</evidence>
<dbReference type="Proteomes" id="UP000233387">
    <property type="component" value="Unassembled WGS sequence"/>
</dbReference>
<dbReference type="SUPFAM" id="SSF109604">
    <property type="entry name" value="HD-domain/PDEase-like"/>
    <property type="match status" value="1"/>
</dbReference>
<dbReference type="OrthoDB" id="1492053at2"/>
<accession>A0A2N3IHP6</accession>
<name>A0A2N3IHP6_9BACT</name>
<organism evidence="1 2">
    <name type="scientific">Raineya orbicola</name>
    <dbReference type="NCBI Taxonomy" id="2016530"/>
    <lineage>
        <taxon>Bacteria</taxon>
        <taxon>Pseudomonadati</taxon>
        <taxon>Bacteroidota</taxon>
        <taxon>Cytophagia</taxon>
        <taxon>Cytophagales</taxon>
        <taxon>Raineyaceae</taxon>
        <taxon>Raineya</taxon>
    </lineage>
</organism>
<evidence type="ECO:0000313" key="2">
    <source>
        <dbReference type="Proteomes" id="UP000233387"/>
    </source>
</evidence>
<dbReference type="EMBL" id="NKXO01000016">
    <property type="protein sequence ID" value="PKQ69778.1"/>
    <property type="molecule type" value="Genomic_DNA"/>
</dbReference>
<reference evidence="1 2" key="1">
    <citation type="submission" date="2017-06" db="EMBL/GenBank/DDBJ databases">
        <title>Raineya orbicola gen. nov., sp. nov. a slightly thermophilic bacterium of the phylum Bacteroidetes and the description of Raineyaceae fam. nov.</title>
        <authorList>
            <person name="Albuquerque L."/>
            <person name="Polonia A.R.M."/>
            <person name="Barroso C."/>
            <person name="Froufe H.J.C."/>
            <person name="Lage O."/>
            <person name="Lobo-Da-Cunha A."/>
            <person name="Egas C."/>
            <person name="Da Costa M.S."/>
        </authorList>
    </citation>
    <scope>NUCLEOTIDE SEQUENCE [LARGE SCALE GENOMIC DNA]</scope>
    <source>
        <strain evidence="1 2">SPSPC-11</strain>
    </source>
</reference>
<proteinExistence type="predicted"/>
<evidence type="ECO:0000313" key="1">
    <source>
        <dbReference type="EMBL" id="PKQ69778.1"/>
    </source>
</evidence>
<protein>
    <recommendedName>
        <fullName evidence="3">HD domain-containing protein</fullName>
    </recommendedName>
</protein>
<keyword evidence="2" id="KW-1185">Reference proteome</keyword>